<name>A0A8T1N0Q5_CLOSI</name>
<dbReference type="EMBL" id="NIRI02000005">
    <property type="protein sequence ID" value="KAG5454963.1"/>
    <property type="molecule type" value="Genomic_DNA"/>
</dbReference>
<proteinExistence type="predicted"/>
<gene>
    <name evidence="1" type="ORF">CSKR_105901</name>
</gene>
<dbReference type="AlphaFoldDB" id="A0A8T1N0Q5"/>
<evidence type="ECO:0000313" key="2">
    <source>
        <dbReference type="Proteomes" id="UP000286415"/>
    </source>
</evidence>
<organism evidence="1 2">
    <name type="scientific">Clonorchis sinensis</name>
    <name type="common">Chinese liver fluke</name>
    <dbReference type="NCBI Taxonomy" id="79923"/>
    <lineage>
        <taxon>Eukaryota</taxon>
        <taxon>Metazoa</taxon>
        <taxon>Spiralia</taxon>
        <taxon>Lophotrochozoa</taxon>
        <taxon>Platyhelminthes</taxon>
        <taxon>Trematoda</taxon>
        <taxon>Digenea</taxon>
        <taxon>Opisthorchiida</taxon>
        <taxon>Opisthorchiata</taxon>
        <taxon>Opisthorchiidae</taxon>
        <taxon>Clonorchis</taxon>
    </lineage>
</organism>
<accession>A0A8T1N0Q5</accession>
<protein>
    <submittedName>
        <fullName evidence="1">Uncharacterized protein</fullName>
    </submittedName>
</protein>
<sequence>MRADAVFHLISGSSSSGAVLPTRKNVSEFRPRPTTFKGTGNREVDKLCGPLLGRSAAIIQQLIIQSRILLRKGSESASDALPSGFEVLHLNQDGGPGSQIYTFMCFVTGQLIPVTAGVQRIAYHITSTVVL</sequence>
<reference evidence="1 2" key="1">
    <citation type="journal article" date="2018" name="Biotechnol. Adv.">
        <title>Improved genomic resources and new bioinformatic workflow for the carcinogenic parasite Clonorchis sinensis: Biotechnological implications.</title>
        <authorList>
            <person name="Wang D."/>
            <person name="Korhonen P.K."/>
            <person name="Gasser R.B."/>
            <person name="Young N.D."/>
        </authorList>
    </citation>
    <scope>NUCLEOTIDE SEQUENCE [LARGE SCALE GENOMIC DNA]</scope>
    <source>
        <strain evidence="1">Cs-k2</strain>
    </source>
</reference>
<comment type="caution">
    <text evidence="1">The sequence shown here is derived from an EMBL/GenBank/DDBJ whole genome shotgun (WGS) entry which is preliminary data.</text>
</comment>
<dbReference type="Proteomes" id="UP000286415">
    <property type="component" value="Unassembled WGS sequence"/>
</dbReference>
<evidence type="ECO:0000313" key="1">
    <source>
        <dbReference type="EMBL" id="KAG5454963.1"/>
    </source>
</evidence>
<feature type="non-terminal residue" evidence="1">
    <location>
        <position position="131"/>
    </location>
</feature>
<reference evidence="1 2" key="2">
    <citation type="journal article" date="2021" name="Genomics">
        <title>High-quality reference genome for Clonorchis sinensis.</title>
        <authorList>
            <person name="Young N.D."/>
            <person name="Stroehlein A.J."/>
            <person name="Kinkar L."/>
            <person name="Wang T."/>
            <person name="Sohn W.M."/>
            <person name="Chang B.C.H."/>
            <person name="Kaur P."/>
            <person name="Weisz D."/>
            <person name="Dudchenko O."/>
            <person name="Aiden E.L."/>
            <person name="Korhonen P.K."/>
            <person name="Gasser R.B."/>
        </authorList>
    </citation>
    <scope>NUCLEOTIDE SEQUENCE [LARGE SCALE GENOMIC DNA]</scope>
    <source>
        <strain evidence="1">Cs-k2</strain>
    </source>
</reference>
<keyword evidence="2" id="KW-1185">Reference proteome</keyword>